<feature type="chain" id="PRO_5046927986" description="DUF1684 domain-containing protein" evidence="1">
    <location>
        <begin position="18"/>
        <end position="222"/>
    </location>
</feature>
<dbReference type="PANTHER" id="PTHR41913">
    <property type="entry name" value="DUF1684 DOMAIN-CONTAINING PROTEIN"/>
    <property type="match status" value="1"/>
</dbReference>
<dbReference type="Proteomes" id="UP000620064">
    <property type="component" value="Unassembled WGS sequence"/>
</dbReference>
<evidence type="ECO:0008006" key="4">
    <source>
        <dbReference type="Google" id="ProtNLM"/>
    </source>
</evidence>
<accession>A0ABQ2NJI7</accession>
<evidence type="ECO:0000256" key="1">
    <source>
        <dbReference type="SAM" id="SignalP"/>
    </source>
</evidence>
<proteinExistence type="predicted"/>
<organism evidence="2 3">
    <name type="scientific">Cloacibacterium rupense</name>
    <dbReference type="NCBI Taxonomy" id="517423"/>
    <lineage>
        <taxon>Bacteria</taxon>
        <taxon>Pseudomonadati</taxon>
        <taxon>Bacteroidota</taxon>
        <taxon>Flavobacteriia</taxon>
        <taxon>Flavobacteriales</taxon>
        <taxon>Weeksellaceae</taxon>
    </lineage>
</organism>
<reference evidence="3" key="1">
    <citation type="journal article" date="2019" name="Int. J. Syst. Evol. Microbiol.">
        <title>The Global Catalogue of Microorganisms (GCM) 10K type strain sequencing project: providing services to taxonomists for standard genome sequencing and annotation.</title>
        <authorList>
            <consortium name="The Broad Institute Genomics Platform"/>
            <consortium name="The Broad Institute Genome Sequencing Center for Infectious Disease"/>
            <person name="Wu L."/>
            <person name="Ma J."/>
        </authorList>
    </citation>
    <scope>NUCLEOTIDE SEQUENCE [LARGE SCALE GENOMIC DNA]</scope>
    <source>
        <strain evidence="3">CGMCC 1.7656</strain>
    </source>
</reference>
<protein>
    <recommendedName>
        <fullName evidence="4">DUF1684 domain-containing protein</fullName>
    </recommendedName>
</protein>
<dbReference type="RefSeq" id="WP_188617639.1">
    <property type="nucleotide sequence ID" value="NZ_BMLV01000003.1"/>
</dbReference>
<keyword evidence="3" id="KW-1185">Reference proteome</keyword>
<name>A0ABQ2NJI7_9FLAO</name>
<evidence type="ECO:0000313" key="2">
    <source>
        <dbReference type="EMBL" id="GGP04384.1"/>
    </source>
</evidence>
<keyword evidence="1" id="KW-0732">Signal</keyword>
<gene>
    <name evidence="2" type="ORF">GCM10010992_16560</name>
</gene>
<comment type="caution">
    <text evidence="2">The sequence shown here is derived from an EMBL/GenBank/DDBJ whole genome shotgun (WGS) entry which is preliminary data.</text>
</comment>
<dbReference type="PANTHER" id="PTHR41913:SF1">
    <property type="entry name" value="DUF1684 DOMAIN-CONTAINING PROTEIN"/>
    <property type="match status" value="1"/>
</dbReference>
<evidence type="ECO:0000313" key="3">
    <source>
        <dbReference type="Proteomes" id="UP000620064"/>
    </source>
</evidence>
<sequence>MIKIIFIFFFFSAFSFAQDLKTKPEKKQFPAEVKSQNLNEVLEIKKFQKELNEEYKNEKESPLRGENFKKFKAHPFFAINLDFYVKAKLVKTENAAPFELPTSSGKTKKYQEFGKVYFKINGAEQVLTVYQSLDLVKNPAYKNYLFLPFKDATSGKETYGGGRYLDLRIPEKDEVIIDFNKAYHPYCAYNATDYNCPIVPQENWLKIPIEAGVKYEDIWFEH</sequence>
<dbReference type="EMBL" id="BMLV01000003">
    <property type="protein sequence ID" value="GGP04384.1"/>
    <property type="molecule type" value="Genomic_DNA"/>
</dbReference>
<feature type="signal peptide" evidence="1">
    <location>
        <begin position="1"/>
        <end position="17"/>
    </location>
</feature>
<dbReference type="InterPro" id="IPR012467">
    <property type="entry name" value="DUF1684"/>
</dbReference>
<dbReference type="Pfam" id="PF07920">
    <property type="entry name" value="DUF1684"/>
    <property type="match status" value="1"/>
</dbReference>